<keyword evidence="3" id="KW-1185">Reference proteome</keyword>
<organism evidence="2 3">
    <name type="scientific">Leptidea sinapis</name>
    <dbReference type="NCBI Taxonomy" id="189913"/>
    <lineage>
        <taxon>Eukaryota</taxon>
        <taxon>Metazoa</taxon>
        <taxon>Ecdysozoa</taxon>
        <taxon>Arthropoda</taxon>
        <taxon>Hexapoda</taxon>
        <taxon>Insecta</taxon>
        <taxon>Pterygota</taxon>
        <taxon>Neoptera</taxon>
        <taxon>Endopterygota</taxon>
        <taxon>Lepidoptera</taxon>
        <taxon>Glossata</taxon>
        <taxon>Ditrysia</taxon>
        <taxon>Papilionoidea</taxon>
        <taxon>Pieridae</taxon>
        <taxon>Dismorphiinae</taxon>
        <taxon>Leptidea</taxon>
    </lineage>
</organism>
<feature type="compositionally biased region" description="Acidic residues" evidence="1">
    <location>
        <begin position="68"/>
        <end position="78"/>
    </location>
</feature>
<reference evidence="2 3" key="1">
    <citation type="submission" date="2017-07" db="EMBL/GenBank/DDBJ databases">
        <authorList>
            <person name="Talla V."/>
            <person name="Backstrom N."/>
        </authorList>
    </citation>
    <scope>NUCLEOTIDE SEQUENCE [LARGE SCALE GENOMIC DNA]</scope>
</reference>
<feature type="region of interest" description="Disordered" evidence="1">
    <location>
        <begin position="56"/>
        <end position="78"/>
    </location>
</feature>
<accession>A0A5E4QTW3</accession>
<proteinExistence type="predicted"/>
<evidence type="ECO:0000256" key="1">
    <source>
        <dbReference type="SAM" id="MobiDB-lite"/>
    </source>
</evidence>
<evidence type="ECO:0000313" key="2">
    <source>
        <dbReference type="EMBL" id="VVD01038.1"/>
    </source>
</evidence>
<sequence>MKEEVYDLIIGAIKEEMGGQSKPVFGQCLEITFFTNRLNQEIHNLENSEIICLQDTRGPKPMRHRVDDEGDDDQEGVG</sequence>
<evidence type="ECO:0000313" key="3">
    <source>
        <dbReference type="Proteomes" id="UP000324832"/>
    </source>
</evidence>
<name>A0A5E4QTW3_9NEOP</name>
<dbReference type="Proteomes" id="UP000324832">
    <property type="component" value="Unassembled WGS sequence"/>
</dbReference>
<dbReference type="AlphaFoldDB" id="A0A5E4QTW3"/>
<protein>
    <submittedName>
        <fullName evidence="2">Uncharacterized protein</fullName>
    </submittedName>
</protein>
<gene>
    <name evidence="2" type="ORF">LSINAPIS_LOCUS11556</name>
</gene>
<dbReference type="EMBL" id="FZQP02005122">
    <property type="protein sequence ID" value="VVD01038.1"/>
    <property type="molecule type" value="Genomic_DNA"/>
</dbReference>